<dbReference type="GO" id="GO:0016192">
    <property type="term" value="P:vesicle-mediated transport"/>
    <property type="evidence" value="ECO:0007669"/>
    <property type="project" value="InterPro"/>
</dbReference>
<organism evidence="8 9">
    <name type="scientific">Piromyces finnis</name>
    <dbReference type="NCBI Taxonomy" id="1754191"/>
    <lineage>
        <taxon>Eukaryota</taxon>
        <taxon>Fungi</taxon>
        <taxon>Fungi incertae sedis</taxon>
        <taxon>Chytridiomycota</taxon>
        <taxon>Chytridiomycota incertae sedis</taxon>
        <taxon>Neocallimastigomycetes</taxon>
        <taxon>Neocallimastigales</taxon>
        <taxon>Neocallimastigaceae</taxon>
        <taxon>Piromyces</taxon>
    </lineage>
</organism>
<gene>
    <name evidence="8" type="ORF">BCR36DRAFT_346590</name>
</gene>
<sequence length="273" mass="31342">MESNYSTIFDLDLEQNPENKDKNDLEFQNFVMSNDENIGKMTTNKANTNIGSATFTNMEDSNSSNNYSFWNIEYYSKYFNVDTKDVIERIVCTIIPKESFFNKVDANPDLYGPFWISTTVIMVLFVTSCIANSLVTYLNDKKGNAKYNYDFSLLSFATVTVYTYIGLIPLVIWFLCKYFSIALGLIDLYCLYGYGLSLWIPAAVFAILPNSLLHTIFVLLPGIISGYYLYYNIYPYTKQCDNNFASIVIFATIFTSLIILVLIFKIVFFKFSV</sequence>
<dbReference type="Pfam" id="PF04893">
    <property type="entry name" value="Yip1"/>
    <property type="match status" value="1"/>
</dbReference>
<feature type="domain" description="Yip1" evidence="7">
    <location>
        <begin position="95"/>
        <end position="262"/>
    </location>
</feature>
<dbReference type="AlphaFoldDB" id="A0A1Y1VI83"/>
<evidence type="ECO:0000259" key="7">
    <source>
        <dbReference type="Pfam" id="PF04893"/>
    </source>
</evidence>
<feature type="transmembrane region" description="Helical" evidence="6">
    <location>
        <begin position="243"/>
        <end position="268"/>
    </location>
</feature>
<comment type="caution">
    <text evidence="8">The sequence shown here is derived from an EMBL/GenBank/DDBJ whole genome shotgun (WGS) entry which is preliminary data.</text>
</comment>
<accession>A0A1Y1VI83</accession>
<evidence type="ECO:0000256" key="2">
    <source>
        <dbReference type="ARBA" id="ARBA00010596"/>
    </source>
</evidence>
<dbReference type="InterPro" id="IPR039765">
    <property type="entry name" value="Yip5/YIPF1/YIPF2"/>
</dbReference>
<reference evidence="8 9" key="2">
    <citation type="submission" date="2016-08" db="EMBL/GenBank/DDBJ databases">
        <title>Pervasive Adenine N6-methylation of Active Genes in Fungi.</title>
        <authorList>
            <consortium name="DOE Joint Genome Institute"/>
            <person name="Mondo S.J."/>
            <person name="Dannebaum R.O."/>
            <person name="Kuo R.C."/>
            <person name="Labutti K."/>
            <person name="Haridas S."/>
            <person name="Kuo A."/>
            <person name="Salamov A."/>
            <person name="Ahrendt S.R."/>
            <person name="Lipzen A."/>
            <person name="Sullivan W."/>
            <person name="Andreopoulos W.B."/>
            <person name="Clum A."/>
            <person name="Lindquist E."/>
            <person name="Daum C."/>
            <person name="Ramamoorthy G.K."/>
            <person name="Gryganskyi A."/>
            <person name="Culley D."/>
            <person name="Magnuson J.K."/>
            <person name="James T.Y."/>
            <person name="O'Malley M.A."/>
            <person name="Stajich J.E."/>
            <person name="Spatafora J.W."/>
            <person name="Visel A."/>
            <person name="Grigoriev I.V."/>
        </authorList>
    </citation>
    <scope>NUCLEOTIDE SEQUENCE [LARGE SCALE GENOMIC DNA]</scope>
    <source>
        <strain evidence="9">finn</strain>
    </source>
</reference>
<dbReference type="GO" id="GO:0031267">
    <property type="term" value="F:small GTPase binding"/>
    <property type="evidence" value="ECO:0007669"/>
    <property type="project" value="InterPro"/>
</dbReference>
<comment type="similarity">
    <text evidence="2 6">Belongs to the YIP1 family.</text>
</comment>
<feature type="transmembrane region" description="Helical" evidence="6">
    <location>
        <begin position="181"/>
        <end position="200"/>
    </location>
</feature>
<comment type="subcellular location">
    <subcellularLocation>
        <location evidence="6">Golgi apparatus membrane</location>
        <topology evidence="6">Multi-pass membrane protein</topology>
    </subcellularLocation>
    <subcellularLocation>
        <location evidence="1">Membrane</location>
        <topology evidence="1">Multi-pass membrane protein</topology>
    </subcellularLocation>
</comment>
<protein>
    <recommendedName>
        <fullName evidence="6">Protein YIP</fullName>
    </recommendedName>
</protein>
<dbReference type="InterPro" id="IPR006977">
    <property type="entry name" value="Yip1_dom"/>
</dbReference>
<evidence type="ECO:0000256" key="6">
    <source>
        <dbReference type="RuleBase" id="RU361264"/>
    </source>
</evidence>
<dbReference type="GO" id="GO:0000139">
    <property type="term" value="C:Golgi membrane"/>
    <property type="evidence" value="ECO:0007669"/>
    <property type="project" value="UniProtKB-SubCell"/>
</dbReference>
<reference evidence="8 9" key="1">
    <citation type="submission" date="2016-08" db="EMBL/GenBank/DDBJ databases">
        <title>Genomes of anaerobic fungi encode conserved fungal cellulosomes for biomass hydrolysis.</title>
        <authorList>
            <consortium name="DOE Joint Genome Institute"/>
            <person name="Haitjema C.H."/>
            <person name="Gilmore S.P."/>
            <person name="Henske J.K."/>
            <person name="Solomon K.V."/>
            <person name="De Groot R."/>
            <person name="Kuo A."/>
            <person name="Mondo S.J."/>
            <person name="Salamov A.A."/>
            <person name="Labutti K."/>
            <person name="Zhao Z."/>
            <person name="Chiniquy J."/>
            <person name="Barry K."/>
            <person name="Brewer H.M."/>
            <person name="Purvine S.O."/>
            <person name="Wright A.T."/>
            <person name="Boxma B."/>
            <person name="Van Alen T."/>
            <person name="Hackstein J.H."/>
            <person name="Baker S.E."/>
            <person name="Grigoriev I.V."/>
            <person name="O'Malley M.A."/>
        </authorList>
    </citation>
    <scope>NUCLEOTIDE SEQUENCE [LARGE SCALE GENOMIC DNA]</scope>
    <source>
        <strain evidence="9">finn</strain>
    </source>
</reference>
<keyword evidence="3 6" id="KW-0812">Transmembrane</keyword>
<dbReference type="Proteomes" id="UP000193719">
    <property type="component" value="Unassembled WGS sequence"/>
</dbReference>
<evidence type="ECO:0000313" key="8">
    <source>
        <dbReference type="EMBL" id="ORX56043.1"/>
    </source>
</evidence>
<evidence type="ECO:0000313" key="9">
    <source>
        <dbReference type="Proteomes" id="UP000193719"/>
    </source>
</evidence>
<name>A0A1Y1VI83_9FUNG</name>
<dbReference type="PANTHER" id="PTHR12822">
    <property type="entry name" value="PROTEIN YIPF"/>
    <property type="match status" value="1"/>
</dbReference>
<keyword evidence="9" id="KW-1185">Reference proteome</keyword>
<dbReference type="OrthoDB" id="10256463at2759"/>
<proteinExistence type="inferred from homology"/>
<dbReference type="PANTHER" id="PTHR12822:SF2">
    <property type="entry name" value="PROTEIN YIPF"/>
    <property type="match status" value="1"/>
</dbReference>
<keyword evidence="4 6" id="KW-1133">Transmembrane helix</keyword>
<evidence type="ECO:0000256" key="3">
    <source>
        <dbReference type="ARBA" id="ARBA00022692"/>
    </source>
</evidence>
<evidence type="ECO:0000256" key="5">
    <source>
        <dbReference type="ARBA" id="ARBA00023136"/>
    </source>
</evidence>
<feature type="transmembrane region" description="Helical" evidence="6">
    <location>
        <begin position="151"/>
        <end position="175"/>
    </location>
</feature>
<feature type="transmembrane region" description="Helical" evidence="6">
    <location>
        <begin position="114"/>
        <end position="139"/>
    </location>
</feature>
<feature type="transmembrane region" description="Helical" evidence="6">
    <location>
        <begin position="212"/>
        <end position="231"/>
    </location>
</feature>
<dbReference type="EMBL" id="MCFH01000008">
    <property type="protein sequence ID" value="ORX56043.1"/>
    <property type="molecule type" value="Genomic_DNA"/>
</dbReference>
<evidence type="ECO:0000256" key="4">
    <source>
        <dbReference type="ARBA" id="ARBA00022989"/>
    </source>
</evidence>
<keyword evidence="5 6" id="KW-0472">Membrane</keyword>
<evidence type="ECO:0000256" key="1">
    <source>
        <dbReference type="ARBA" id="ARBA00004141"/>
    </source>
</evidence>
<dbReference type="STRING" id="1754191.A0A1Y1VI83"/>